<reference evidence="1 2" key="1">
    <citation type="submission" date="2017-04" db="EMBL/GenBank/DDBJ databases">
        <title>A new member of the family Flavobacteriaceae isolated from ascidians.</title>
        <authorList>
            <person name="Chen L."/>
        </authorList>
    </citation>
    <scope>NUCLEOTIDE SEQUENCE [LARGE SCALE GENOMIC DNA]</scope>
    <source>
        <strain evidence="1 2">HQA918</strain>
    </source>
</reference>
<organism evidence="1 2">
    <name type="scientific">Sediminicola luteus</name>
    <dbReference type="NCBI Taxonomy" id="319238"/>
    <lineage>
        <taxon>Bacteria</taxon>
        <taxon>Pseudomonadati</taxon>
        <taxon>Bacteroidota</taxon>
        <taxon>Flavobacteriia</taxon>
        <taxon>Flavobacteriales</taxon>
        <taxon>Flavobacteriaceae</taxon>
        <taxon>Sediminicola</taxon>
    </lineage>
</organism>
<sequence>MGIVSLFVLFVGIFAVHAQISITAAAVPGVSNAGQGDVYLTSDTDVLYIGLEDGTLRKLGGVSNLSQNVATGTLNFVDENGTAQTAEVISGDAQNRLTAGSDGGAYLAEREMQLFTDQSSATQNWNGSSEQTVVTRTITLTQESIVDISYVFSYIRTSNGGGRYRRVNIDISGSTTLNNQMSTMSNTYSTSENWGHCSANRKYQFNPGTYTFSMRTRGNANCTTRTQTDDDYGWSMDITVFPAD</sequence>
<evidence type="ECO:0000313" key="2">
    <source>
        <dbReference type="Proteomes" id="UP000219559"/>
    </source>
</evidence>
<evidence type="ECO:0000313" key="1">
    <source>
        <dbReference type="EMBL" id="PCE64008.1"/>
    </source>
</evidence>
<keyword evidence="2" id="KW-1185">Reference proteome</keyword>
<accession>A0A2A4G7Q0</accession>
<proteinExistence type="predicted"/>
<dbReference type="AlphaFoldDB" id="A0A2A4G7Q0"/>
<comment type="caution">
    <text evidence="1">The sequence shown here is derived from an EMBL/GenBank/DDBJ whole genome shotgun (WGS) entry which is preliminary data.</text>
</comment>
<name>A0A2A4G7Q0_9FLAO</name>
<dbReference type="EMBL" id="NBWU01000004">
    <property type="protein sequence ID" value="PCE64008.1"/>
    <property type="molecule type" value="Genomic_DNA"/>
</dbReference>
<protein>
    <submittedName>
        <fullName evidence="1">Uncharacterized protein</fullName>
    </submittedName>
</protein>
<dbReference type="Proteomes" id="UP000219559">
    <property type="component" value="Unassembled WGS sequence"/>
</dbReference>
<gene>
    <name evidence="1" type="ORF">B7P33_12225</name>
</gene>